<dbReference type="PROSITE" id="PS00198">
    <property type="entry name" value="4FE4S_FER_1"/>
    <property type="match status" value="2"/>
</dbReference>
<gene>
    <name evidence="9" type="ORF">E5986_03930</name>
</gene>
<feature type="domain" description="4Fe-4S ferredoxin-type" evidence="8">
    <location>
        <begin position="158"/>
        <end position="187"/>
    </location>
</feature>
<dbReference type="Gene3D" id="3.30.70.20">
    <property type="match status" value="2"/>
</dbReference>
<protein>
    <submittedName>
        <fullName evidence="9">4Fe-4S dicluster domain-containing protein</fullName>
    </submittedName>
</protein>
<proteinExistence type="predicted"/>
<dbReference type="EMBL" id="SSTJ01000003">
    <property type="protein sequence ID" value="THG38013.1"/>
    <property type="molecule type" value="Genomic_DNA"/>
</dbReference>
<dbReference type="GO" id="GO:0046872">
    <property type="term" value="F:metal ion binding"/>
    <property type="evidence" value="ECO:0007669"/>
    <property type="project" value="UniProtKB-KW"/>
</dbReference>
<dbReference type="SUPFAM" id="SSF54862">
    <property type="entry name" value="4Fe-4S ferredoxins"/>
    <property type="match status" value="1"/>
</dbReference>
<sequence length="217" mass="22364">MRIVAAAGAAAVFAAGVALAAAPPPLPLLRPPGAASPVDFAARCIRCGRCLEACPYQAIHAAPLNAGREASTPFVNARAQACRLCADFPCAAACPTGALSVPAERADAAMGTAVVNEETCLSFQGMRCEVCYRACPLIDEAIRIDYRPREGDDIHAVFAPQVNAEVCPGCGLCEQRCPVSDPAPAIVVVPAGADADDYGARRNGHVIGDPGLRAPDR</sequence>
<evidence type="ECO:0000259" key="8">
    <source>
        <dbReference type="PROSITE" id="PS51379"/>
    </source>
</evidence>
<organism evidence="9 10">
    <name type="scientific">Adlercreutzia caecimuris</name>
    <dbReference type="NCBI Taxonomy" id="671266"/>
    <lineage>
        <taxon>Bacteria</taxon>
        <taxon>Bacillati</taxon>
        <taxon>Actinomycetota</taxon>
        <taxon>Coriobacteriia</taxon>
        <taxon>Eggerthellales</taxon>
        <taxon>Eggerthellaceae</taxon>
        <taxon>Adlercreutzia</taxon>
    </lineage>
</organism>
<feature type="domain" description="4Fe-4S ferredoxin-type" evidence="8">
    <location>
        <begin position="34"/>
        <end position="64"/>
    </location>
</feature>
<evidence type="ECO:0000256" key="6">
    <source>
        <dbReference type="ARBA" id="ARBA00023014"/>
    </source>
</evidence>
<dbReference type="RefSeq" id="WP_136433535.1">
    <property type="nucleotide sequence ID" value="NZ_SSTJ01000003.1"/>
</dbReference>
<evidence type="ECO:0000256" key="7">
    <source>
        <dbReference type="SAM" id="SignalP"/>
    </source>
</evidence>
<dbReference type="AlphaFoldDB" id="A0A4S4G3X9"/>
<evidence type="ECO:0000256" key="1">
    <source>
        <dbReference type="ARBA" id="ARBA00022448"/>
    </source>
</evidence>
<dbReference type="PANTHER" id="PTHR42859:SF10">
    <property type="entry name" value="DIMETHYLSULFOXIDE REDUCTASE CHAIN B"/>
    <property type="match status" value="1"/>
</dbReference>
<dbReference type="PANTHER" id="PTHR42859">
    <property type="entry name" value="OXIDOREDUCTASE"/>
    <property type="match status" value="1"/>
</dbReference>
<name>A0A4S4G3X9_9ACTN</name>
<keyword evidence="4" id="KW-0249">Electron transport</keyword>
<dbReference type="Proteomes" id="UP000308978">
    <property type="component" value="Unassembled WGS sequence"/>
</dbReference>
<keyword evidence="7" id="KW-0732">Signal</keyword>
<evidence type="ECO:0000256" key="2">
    <source>
        <dbReference type="ARBA" id="ARBA00022485"/>
    </source>
</evidence>
<keyword evidence="3" id="KW-0479">Metal-binding</keyword>
<dbReference type="InterPro" id="IPR050294">
    <property type="entry name" value="RnfB_subfamily"/>
</dbReference>
<dbReference type="InterPro" id="IPR017896">
    <property type="entry name" value="4Fe4S_Fe-S-bd"/>
</dbReference>
<evidence type="ECO:0000256" key="3">
    <source>
        <dbReference type="ARBA" id="ARBA00022723"/>
    </source>
</evidence>
<evidence type="ECO:0000256" key="4">
    <source>
        <dbReference type="ARBA" id="ARBA00022982"/>
    </source>
</evidence>
<comment type="caution">
    <text evidence="9">The sequence shown here is derived from an EMBL/GenBank/DDBJ whole genome shotgun (WGS) entry which is preliminary data.</text>
</comment>
<evidence type="ECO:0000313" key="10">
    <source>
        <dbReference type="Proteomes" id="UP000308978"/>
    </source>
</evidence>
<keyword evidence="6" id="KW-0411">Iron-sulfur</keyword>
<accession>A0A4S4G3X9</accession>
<evidence type="ECO:0000256" key="5">
    <source>
        <dbReference type="ARBA" id="ARBA00023004"/>
    </source>
</evidence>
<dbReference type="PROSITE" id="PS51379">
    <property type="entry name" value="4FE4S_FER_2"/>
    <property type="match status" value="3"/>
</dbReference>
<feature type="domain" description="4Fe-4S ferredoxin-type" evidence="8">
    <location>
        <begin position="71"/>
        <end position="104"/>
    </location>
</feature>
<keyword evidence="2" id="KW-0004">4Fe-4S</keyword>
<keyword evidence="1" id="KW-0813">Transport</keyword>
<reference evidence="9 10" key="1">
    <citation type="submission" date="2019-04" db="EMBL/GenBank/DDBJ databases">
        <title>Microbes associate with the intestines of laboratory mice.</title>
        <authorList>
            <person name="Navarre W."/>
            <person name="Wong E."/>
            <person name="Huang K.C."/>
            <person name="Tropini C."/>
            <person name="Ng K."/>
            <person name="Yu B."/>
        </authorList>
    </citation>
    <scope>NUCLEOTIDE SEQUENCE [LARGE SCALE GENOMIC DNA]</scope>
    <source>
        <strain evidence="9 10">NM80_B27</strain>
    </source>
</reference>
<evidence type="ECO:0000313" key="9">
    <source>
        <dbReference type="EMBL" id="THG38013.1"/>
    </source>
</evidence>
<dbReference type="GO" id="GO:0051539">
    <property type="term" value="F:4 iron, 4 sulfur cluster binding"/>
    <property type="evidence" value="ECO:0007669"/>
    <property type="project" value="UniProtKB-KW"/>
</dbReference>
<feature type="signal peptide" evidence="7">
    <location>
        <begin position="1"/>
        <end position="20"/>
    </location>
</feature>
<feature type="chain" id="PRO_5020404697" evidence="7">
    <location>
        <begin position="21"/>
        <end position="217"/>
    </location>
</feature>
<keyword evidence="5" id="KW-0408">Iron</keyword>
<dbReference type="Pfam" id="PF12838">
    <property type="entry name" value="Fer4_7"/>
    <property type="match status" value="2"/>
</dbReference>
<dbReference type="InterPro" id="IPR017900">
    <property type="entry name" value="4Fe4S_Fe_S_CS"/>
</dbReference>
<dbReference type="CDD" id="cd16373">
    <property type="entry name" value="DMSOR_beta_like"/>
    <property type="match status" value="1"/>
</dbReference>